<dbReference type="Proteomes" id="UP000030645">
    <property type="component" value="Unassembled WGS sequence"/>
</dbReference>
<reference evidence="2" key="1">
    <citation type="submission" date="2013-01" db="EMBL/GenBank/DDBJ databases">
        <title>Draft Genome Sequence of a Mulberry Tree, Morus notabilis C.K. Schneid.</title>
        <authorList>
            <person name="He N."/>
            <person name="Zhao S."/>
        </authorList>
    </citation>
    <scope>NUCLEOTIDE SEQUENCE</scope>
</reference>
<organism evidence="1 2">
    <name type="scientific">Morus notabilis</name>
    <dbReference type="NCBI Taxonomy" id="981085"/>
    <lineage>
        <taxon>Eukaryota</taxon>
        <taxon>Viridiplantae</taxon>
        <taxon>Streptophyta</taxon>
        <taxon>Embryophyta</taxon>
        <taxon>Tracheophyta</taxon>
        <taxon>Spermatophyta</taxon>
        <taxon>Magnoliopsida</taxon>
        <taxon>eudicotyledons</taxon>
        <taxon>Gunneridae</taxon>
        <taxon>Pentapetalae</taxon>
        <taxon>rosids</taxon>
        <taxon>fabids</taxon>
        <taxon>Rosales</taxon>
        <taxon>Moraceae</taxon>
        <taxon>Moreae</taxon>
        <taxon>Morus</taxon>
    </lineage>
</organism>
<dbReference type="AlphaFoldDB" id="W9SF35"/>
<dbReference type="EMBL" id="KE346070">
    <property type="protein sequence ID" value="EXC25475.1"/>
    <property type="molecule type" value="Genomic_DNA"/>
</dbReference>
<evidence type="ECO:0000313" key="2">
    <source>
        <dbReference type="Proteomes" id="UP000030645"/>
    </source>
</evidence>
<accession>W9SF35</accession>
<name>W9SF35_9ROSA</name>
<proteinExistence type="predicted"/>
<evidence type="ECO:0000313" key="1">
    <source>
        <dbReference type="EMBL" id="EXC25475.1"/>
    </source>
</evidence>
<sequence>MLYNCRGNGDNFWCHNGAGPSDVISKLSSRPKIEPLFAIYEWHGNNDNFWCPVRSKLSSRPKIEPLFAIYEWHGNNDNFWCRNGAYQPLDRTSLRDLQLPQFWQKLLVSYWGPSGVRLKLSSQPTTATGTVTTFGIEMGPISHLIEALFVIYNCHGNGKTWCRNGAHQPLDQSSVHALQPPRERQQLLES</sequence>
<gene>
    <name evidence="1" type="ORF">L484_000529</name>
</gene>
<protein>
    <submittedName>
        <fullName evidence="1">Uncharacterized protein</fullName>
    </submittedName>
</protein>
<keyword evidence="2" id="KW-1185">Reference proteome</keyword>